<dbReference type="Pfam" id="PF01593">
    <property type="entry name" value="Amino_oxidase"/>
    <property type="match status" value="1"/>
</dbReference>
<evidence type="ECO:0000313" key="3">
    <source>
        <dbReference type="Proteomes" id="UP000298324"/>
    </source>
</evidence>
<dbReference type="GO" id="GO:0008767">
    <property type="term" value="F:UDP-galactopyranose mutase activity"/>
    <property type="evidence" value="ECO:0007669"/>
    <property type="project" value="TreeGrafter"/>
</dbReference>
<keyword evidence="3" id="KW-1185">Reference proteome</keyword>
<sequence length="441" mass="50357">MSSSGSYPIVTLGAGPAGLSFSSHFNHNTDIYEKGTSWGGRCRSHLIDGFIFDEGPHSSFTKDAYIQKLFAGSIEGRFNEIFPRILNRYGSNWIRHPVQTNLKGLPVDLVVDCIMDFVKAEQDGSGSADNYGRWLIDGFGEKFARTFPYVYTRKYWTVEPEQMTTEWIEQRIYRPDLAEVLRGALSDEFYNIHYISSVRYPETGGFQSFLKGLQKGAKVHYGFEMAEIDVKKKKIIFKNGFERYYEVLVSSVPLPTLVQCIRDCPAEMREAANRLACTSIVLVNLGVKRNNLANSHWFYIYNEEILPCRVHFPSEYSANNSPPGTGSIQAEVYYSRHKPLGMSLESVLEKTIQNMITIGVIDKDDKITLAVCQDIKHAQVLYHKQHNESRRAVLDYLEKNNIYCIGRYGEWAYLWSDQAILSGKRLAERLVNSGYSICHFL</sequence>
<comment type="caution">
    <text evidence="2">The sequence shown here is derived from an EMBL/GenBank/DDBJ whole genome shotgun (WGS) entry which is preliminary data.</text>
</comment>
<protein>
    <recommendedName>
        <fullName evidence="1">Amine oxidase domain-containing protein</fullName>
    </recommendedName>
</protein>
<organism evidence="2 3">
    <name type="scientific">Pelotomaculum schinkii</name>
    <dbReference type="NCBI Taxonomy" id="78350"/>
    <lineage>
        <taxon>Bacteria</taxon>
        <taxon>Bacillati</taxon>
        <taxon>Bacillota</taxon>
        <taxon>Clostridia</taxon>
        <taxon>Eubacteriales</taxon>
        <taxon>Desulfotomaculaceae</taxon>
        <taxon>Pelotomaculum</taxon>
    </lineage>
</organism>
<name>A0A4Y7R8H7_9FIRM</name>
<dbReference type="PANTHER" id="PTHR21197">
    <property type="entry name" value="UDP-GALACTOPYRANOSE MUTASE"/>
    <property type="match status" value="1"/>
</dbReference>
<dbReference type="Proteomes" id="UP000298324">
    <property type="component" value="Unassembled WGS sequence"/>
</dbReference>
<gene>
    <name evidence="2" type="ORF">Psch_02316</name>
</gene>
<evidence type="ECO:0000313" key="2">
    <source>
        <dbReference type="EMBL" id="TEB05275.1"/>
    </source>
</evidence>
<dbReference type="GO" id="GO:0050660">
    <property type="term" value="F:flavin adenine dinucleotide binding"/>
    <property type="evidence" value="ECO:0007669"/>
    <property type="project" value="TreeGrafter"/>
</dbReference>
<dbReference type="InterPro" id="IPR002937">
    <property type="entry name" value="Amino_oxidase"/>
</dbReference>
<proteinExistence type="predicted"/>
<feature type="domain" description="Amine oxidase" evidence="1">
    <location>
        <begin position="195"/>
        <end position="430"/>
    </location>
</feature>
<dbReference type="SUPFAM" id="SSF51905">
    <property type="entry name" value="FAD/NAD(P)-binding domain"/>
    <property type="match status" value="1"/>
</dbReference>
<evidence type="ECO:0000259" key="1">
    <source>
        <dbReference type="Pfam" id="PF01593"/>
    </source>
</evidence>
<dbReference type="InterPro" id="IPR036188">
    <property type="entry name" value="FAD/NAD-bd_sf"/>
</dbReference>
<reference evidence="2 3" key="1">
    <citation type="journal article" date="2018" name="Environ. Microbiol.">
        <title>Novel energy conservation strategies and behaviour of Pelotomaculum schinkii driving syntrophic propionate catabolism.</title>
        <authorList>
            <person name="Hidalgo-Ahumada C.A.P."/>
            <person name="Nobu M.K."/>
            <person name="Narihiro T."/>
            <person name="Tamaki H."/>
            <person name="Liu W.T."/>
            <person name="Kamagata Y."/>
            <person name="Stams A.J.M."/>
            <person name="Imachi H."/>
            <person name="Sousa D.Z."/>
        </authorList>
    </citation>
    <scope>NUCLEOTIDE SEQUENCE [LARGE SCALE GENOMIC DNA]</scope>
    <source>
        <strain evidence="2 3">HH</strain>
    </source>
</reference>
<dbReference type="GO" id="GO:0016491">
    <property type="term" value="F:oxidoreductase activity"/>
    <property type="evidence" value="ECO:0007669"/>
    <property type="project" value="InterPro"/>
</dbReference>
<accession>A0A4Y7R8H7</accession>
<dbReference type="PANTHER" id="PTHR21197:SF0">
    <property type="entry name" value="UDP-GALACTOPYRANOSE MUTASE"/>
    <property type="match status" value="1"/>
</dbReference>
<dbReference type="Gene3D" id="3.50.50.60">
    <property type="entry name" value="FAD/NAD(P)-binding domain"/>
    <property type="match status" value="1"/>
</dbReference>
<dbReference type="EMBL" id="QFGA01000002">
    <property type="protein sequence ID" value="TEB05275.1"/>
    <property type="molecule type" value="Genomic_DNA"/>
</dbReference>
<dbReference type="AlphaFoldDB" id="A0A4Y7R8H7"/>
<dbReference type="RefSeq" id="WP_190240379.1">
    <property type="nucleotide sequence ID" value="NZ_QFGA01000002.1"/>
</dbReference>
<dbReference type="GO" id="GO:0005829">
    <property type="term" value="C:cytosol"/>
    <property type="evidence" value="ECO:0007669"/>
    <property type="project" value="TreeGrafter"/>
</dbReference>
<dbReference type="Pfam" id="PF13450">
    <property type="entry name" value="NAD_binding_8"/>
    <property type="match status" value="1"/>
</dbReference>